<evidence type="ECO:0000313" key="3">
    <source>
        <dbReference type="Proteomes" id="UP001141806"/>
    </source>
</evidence>
<comment type="caution">
    <text evidence="2">The sequence shown here is derived from an EMBL/GenBank/DDBJ whole genome shotgun (WGS) entry which is preliminary data.</text>
</comment>
<accession>A0A9Q0GRV9</accession>
<keyword evidence="1" id="KW-1133">Transmembrane helix</keyword>
<dbReference type="EMBL" id="JAMYWD010000012">
    <property type="protein sequence ID" value="KAJ4950877.1"/>
    <property type="molecule type" value="Genomic_DNA"/>
</dbReference>
<evidence type="ECO:0000256" key="1">
    <source>
        <dbReference type="SAM" id="Phobius"/>
    </source>
</evidence>
<dbReference type="AlphaFoldDB" id="A0A9Q0GRV9"/>
<proteinExistence type="predicted"/>
<sequence length="113" mass="12431">MGSQEAVGRGLTDLCAAYEAGGRCDSKPMPLVGPASLLSRSRKPKDFPNRQLVRMTVIPVSQVNFSQEISPFQDESKPILVALLPFSRNFYFGVLSVCFLLLLLFVPNLKLAD</sequence>
<feature type="transmembrane region" description="Helical" evidence="1">
    <location>
        <begin position="90"/>
        <end position="109"/>
    </location>
</feature>
<keyword evidence="3" id="KW-1185">Reference proteome</keyword>
<reference evidence="2" key="1">
    <citation type="journal article" date="2023" name="Plant J.">
        <title>The genome of the king protea, Protea cynaroides.</title>
        <authorList>
            <person name="Chang J."/>
            <person name="Duong T.A."/>
            <person name="Schoeman C."/>
            <person name="Ma X."/>
            <person name="Roodt D."/>
            <person name="Barker N."/>
            <person name="Li Z."/>
            <person name="Van de Peer Y."/>
            <person name="Mizrachi E."/>
        </authorList>
    </citation>
    <scope>NUCLEOTIDE SEQUENCE</scope>
    <source>
        <tissue evidence="2">Young leaves</tissue>
    </source>
</reference>
<protein>
    <submittedName>
        <fullName evidence="2">Uncharacterized protein</fullName>
    </submittedName>
</protein>
<keyword evidence="1" id="KW-0472">Membrane</keyword>
<name>A0A9Q0GRV9_9MAGN</name>
<keyword evidence="1" id="KW-0812">Transmembrane</keyword>
<organism evidence="2 3">
    <name type="scientific">Protea cynaroides</name>
    <dbReference type="NCBI Taxonomy" id="273540"/>
    <lineage>
        <taxon>Eukaryota</taxon>
        <taxon>Viridiplantae</taxon>
        <taxon>Streptophyta</taxon>
        <taxon>Embryophyta</taxon>
        <taxon>Tracheophyta</taxon>
        <taxon>Spermatophyta</taxon>
        <taxon>Magnoliopsida</taxon>
        <taxon>Proteales</taxon>
        <taxon>Proteaceae</taxon>
        <taxon>Protea</taxon>
    </lineage>
</organism>
<dbReference type="Proteomes" id="UP001141806">
    <property type="component" value="Unassembled WGS sequence"/>
</dbReference>
<gene>
    <name evidence="2" type="ORF">NE237_027709</name>
</gene>
<evidence type="ECO:0000313" key="2">
    <source>
        <dbReference type="EMBL" id="KAJ4950877.1"/>
    </source>
</evidence>